<comment type="caution">
    <text evidence="2">The sequence shown here is derived from an EMBL/GenBank/DDBJ whole genome shotgun (WGS) entry which is preliminary data.</text>
</comment>
<keyword evidence="1" id="KW-0175">Coiled coil</keyword>
<accession>A0A812KGV9</accession>
<gene>
    <name evidence="2" type="ORF">SNAT2548_LOCUS8452</name>
</gene>
<proteinExistence type="predicted"/>
<dbReference type="AlphaFoldDB" id="A0A812KGV9"/>
<sequence length="612" mass="70134">MAVDVCPADFTSYLAEEESIFPCALTFCRPRLLGEEGLPFAEVEYQDKIHSVLEWPCLGLPFAFAEGHLQVRVFLADDEASYLQEKRRPLGGFRVSLQDLELRSMTSQEVWMPLSRRGLEEEEAQSLSPIHRRPLGPSMRILLQHRESLEKRVWALSVAERHARRRTSSSSMAVGIEPFVHRPEVAEGSGSVARWRQKFEKQQEHTEMLLQQHDEALTTLARESQSRLQKAASVADCAHRQSLACLVDACLRSWAAWVAAEKRERQFEQVAEDLQAFRDRCCSSRSAGQAKVLELRSEHEKAQQEAKRQGALRQKNLITLASWLLHGEMRSQAYTCFNAWVLHVCQRAFLQRIHDTQNAKHSQLFLLSALLAWRSLCGDEQLESLVAQCHQKEVSASRMARAASAEAFASCVERTARKGVLEASLDSWVNYLGRTRFNQELGGVFFDLTGRLDAKRLLESTLLTWHSAVCHADAQIQAERAGRRARARRRRELTLRVMDAPAAVRMNGAAWFAFCRWRDVVQEQCFQKVMESHLTQKEQAQAEILSATKELASLQDNMALEEKQWASERVDLWDRLQHLRVMLTESKAKRQELHDQRLLLEARKEQLLSERT</sequence>
<protein>
    <submittedName>
        <fullName evidence="2">Uncharacterized protein</fullName>
    </submittedName>
</protein>
<keyword evidence="3" id="KW-1185">Reference proteome</keyword>
<evidence type="ECO:0000256" key="1">
    <source>
        <dbReference type="SAM" id="Coils"/>
    </source>
</evidence>
<evidence type="ECO:0000313" key="2">
    <source>
        <dbReference type="EMBL" id="CAE7223570.1"/>
    </source>
</evidence>
<feature type="coiled-coil region" evidence="1">
    <location>
        <begin position="530"/>
        <end position="564"/>
    </location>
</feature>
<organism evidence="2 3">
    <name type="scientific">Symbiodinium natans</name>
    <dbReference type="NCBI Taxonomy" id="878477"/>
    <lineage>
        <taxon>Eukaryota</taxon>
        <taxon>Sar</taxon>
        <taxon>Alveolata</taxon>
        <taxon>Dinophyceae</taxon>
        <taxon>Suessiales</taxon>
        <taxon>Symbiodiniaceae</taxon>
        <taxon>Symbiodinium</taxon>
    </lineage>
</organism>
<dbReference type="EMBL" id="CAJNDS010000624">
    <property type="protein sequence ID" value="CAE7223570.1"/>
    <property type="molecule type" value="Genomic_DNA"/>
</dbReference>
<reference evidence="2" key="1">
    <citation type="submission" date="2021-02" db="EMBL/GenBank/DDBJ databases">
        <authorList>
            <person name="Dougan E. K."/>
            <person name="Rhodes N."/>
            <person name="Thang M."/>
            <person name="Chan C."/>
        </authorList>
    </citation>
    <scope>NUCLEOTIDE SEQUENCE</scope>
</reference>
<evidence type="ECO:0000313" key="3">
    <source>
        <dbReference type="Proteomes" id="UP000604046"/>
    </source>
</evidence>
<dbReference type="Proteomes" id="UP000604046">
    <property type="component" value="Unassembled WGS sequence"/>
</dbReference>
<dbReference type="OrthoDB" id="425091at2759"/>
<name>A0A812KGV9_9DINO</name>